<dbReference type="InterPro" id="IPR036834">
    <property type="entry name" value="Bcl-2-like_sf"/>
</dbReference>
<keyword evidence="5" id="KW-1185">Reference proteome</keyword>
<name>A0A6P7NCS2_BETSP</name>
<comment type="similarity">
    <text evidence="1">Belongs to the Bcl-2 family.</text>
</comment>
<dbReference type="PANTHER" id="PTHR11256">
    <property type="entry name" value="BCL-2 RELATED"/>
    <property type="match status" value="1"/>
</dbReference>
<dbReference type="InParanoid" id="A0A6P7NCS2"/>
<dbReference type="RefSeq" id="XP_029015905.1">
    <property type="nucleotide sequence ID" value="XM_029160072.3"/>
</dbReference>
<dbReference type="GO" id="GO:0051400">
    <property type="term" value="F:BH domain binding"/>
    <property type="evidence" value="ECO:0007669"/>
    <property type="project" value="TreeGrafter"/>
</dbReference>
<evidence type="ECO:0000313" key="5">
    <source>
        <dbReference type="Proteomes" id="UP000515150"/>
    </source>
</evidence>
<dbReference type="GO" id="GO:0015267">
    <property type="term" value="F:channel activity"/>
    <property type="evidence" value="ECO:0007669"/>
    <property type="project" value="TreeGrafter"/>
</dbReference>
<keyword evidence="3" id="KW-0472">Membrane</keyword>
<dbReference type="GO" id="GO:0001836">
    <property type="term" value="P:release of cytochrome c from mitochondria"/>
    <property type="evidence" value="ECO:0007669"/>
    <property type="project" value="TreeGrafter"/>
</dbReference>
<dbReference type="PROSITE" id="PS50062">
    <property type="entry name" value="BCL2_FAMILY"/>
    <property type="match status" value="1"/>
</dbReference>
<dbReference type="Pfam" id="PF00452">
    <property type="entry name" value="Bcl-2"/>
    <property type="match status" value="1"/>
</dbReference>
<dbReference type="Proteomes" id="UP000515150">
    <property type="component" value="Chromosome 8"/>
</dbReference>
<dbReference type="CDD" id="cd06845">
    <property type="entry name" value="Bcl-2_like"/>
    <property type="match status" value="1"/>
</dbReference>
<evidence type="ECO:0000259" key="4">
    <source>
        <dbReference type="SMART" id="SM00337"/>
    </source>
</evidence>
<keyword evidence="3" id="KW-1133">Transmembrane helix</keyword>
<protein>
    <submittedName>
        <fullName evidence="6">Apoptosis regulator BAX-like</fullName>
    </submittedName>
</protein>
<gene>
    <name evidence="6" type="primary">LOC114861081</name>
</gene>
<dbReference type="GO" id="GO:0042981">
    <property type="term" value="P:regulation of apoptotic process"/>
    <property type="evidence" value="ECO:0007669"/>
    <property type="project" value="InterPro"/>
</dbReference>
<dbReference type="InterPro" id="IPR026298">
    <property type="entry name" value="Bcl-2_fam"/>
</dbReference>
<keyword evidence="2" id="KW-0053">Apoptosis</keyword>
<evidence type="ECO:0000256" key="1">
    <source>
        <dbReference type="ARBA" id="ARBA00009458"/>
    </source>
</evidence>
<evidence type="ECO:0000313" key="6">
    <source>
        <dbReference type="RefSeq" id="XP_029015905.1"/>
    </source>
</evidence>
<dbReference type="GO" id="GO:0097192">
    <property type="term" value="P:extrinsic apoptotic signaling pathway in absence of ligand"/>
    <property type="evidence" value="ECO:0007669"/>
    <property type="project" value="TreeGrafter"/>
</dbReference>
<dbReference type="SMART" id="SM00337">
    <property type="entry name" value="BCL"/>
    <property type="match status" value="1"/>
</dbReference>
<reference evidence="6" key="1">
    <citation type="submission" date="2025-08" db="UniProtKB">
        <authorList>
            <consortium name="RefSeq"/>
        </authorList>
    </citation>
    <scope>IDENTIFICATION</scope>
</reference>
<keyword evidence="3" id="KW-0812">Transmembrane</keyword>
<evidence type="ECO:0000256" key="2">
    <source>
        <dbReference type="ARBA" id="ARBA00022703"/>
    </source>
</evidence>
<proteinExistence type="inferred from homology"/>
<dbReference type="GO" id="GO:0008053">
    <property type="term" value="P:mitochondrial fusion"/>
    <property type="evidence" value="ECO:0007669"/>
    <property type="project" value="TreeGrafter"/>
</dbReference>
<accession>A0A6P7NCS2</accession>
<dbReference type="PANTHER" id="PTHR11256:SF42">
    <property type="entry name" value="APOPTOSIS REGULATOR BAX"/>
    <property type="match status" value="1"/>
</dbReference>
<dbReference type="GO" id="GO:0008630">
    <property type="term" value="P:intrinsic apoptotic signaling pathway in response to DNA damage"/>
    <property type="evidence" value="ECO:0007669"/>
    <property type="project" value="TreeGrafter"/>
</dbReference>
<dbReference type="OrthoDB" id="8856583at2759"/>
<dbReference type="SUPFAM" id="SSF56854">
    <property type="entry name" value="Bcl-2 inhibitors of programmed cell death"/>
    <property type="match status" value="1"/>
</dbReference>
<dbReference type="Gene3D" id="1.10.437.10">
    <property type="entry name" value="Blc2-like"/>
    <property type="match status" value="1"/>
</dbReference>
<dbReference type="GO" id="GO:0005741">
    <property type="term" value="C:mitochondrial outer membrane"/>
    <property type="evidence" value="ECO:0007669"/>
    <property type="project" value="TreeGrafter"/>
</dbReference>
<dbReference type="AlphaFoldDB" id="A0A6P7NCS2"/>
<dbReference type="PRINTS" id="PR01862">
    <property type="entry name" value="BCL2FAMILY"/>
</dbReference>
<feature type="domain" description="Bcl-2 Bcl-2 homology region 1-3" evidence="4">
    <location>
        <begin position="72"/>
        <end position="168"/>
    </location>
</feature>
<feature type="transmembrane region" description="Helical" evidence="3">
    <location>
        <begin position="186"/>
        <end position="207"/>
    </location>
</feature>
<sequence>MACESPEDRHRRMSCEGDALSDERIGEALIQEVIEEELKEVRSEDVPPFTPVAVNRQSDQEQKMVNQLATMVRIIGDKMHSDRAFQDAIDGMVQISDSKWDRFRQVADKVFEHGITWERIAVLIYVAGRLAVKMVRAHLPQSVRDVLRWTVDYFKNHLLNWVQSNGGWISSFSVLAAVSMQRVSSISSYGLVLVFVAGVGLGSIVTWRMTR</sequence>
<dbReference type="KEGG" id="bspl:114861081"/>
<dbReference type="InterPro" id="IPR002475">
    <property type="entry name" value="Bcl2-like"/>
</dbReference>
<dbReference type="InterPro" id="IPR046371">
    <property type="entry name" value="Bcl-2_BH1-3"/>
</dbReference>
<dbReference type="GeneID" id="114861081"/>
<evidence type="ECO:0000256" key="3">
    <source>
        <dbReference type="SAM" id="Phobius"/>
    </source>
</evidence>
<organism evidence="5 6">
    <name type="scientific">Betta splendens</name>
    <name type="common">Siamese fighting fish</name>
    <dbReference type="NCBI Taxonomy" id="158456"/>
    <lineage>
        <taxon>Eukaryota</taxon>
        <taxon>Metazoa</taxon>
        <taxon>Chordata</taxon>
        <taxon>Craniata</taxon>
        <taxon>Vertebrata</taxon>
        <taxon>Euteleostomi</taxon>
        <taxon>Actinopterygii</taxon>
        <taxon>Neopterygii</taxon>
        <taxon>Teleostei</taxon>
        <taxon>Neoteleostei</taxon>
        <taxon>Acanthomorphata</taxon>
        <taxon>Anabantaria</taxon>
        <taxon>Anabantiformes</taxon>
        <taxon>Anabantoidei</taxon>
        <taxon>Osphronemidae</taxon>
        <taxon>Betta</taxon>
    </lineage>
</organism>